<feature type="signal peptide" evidence="1">
    <location>
        <begin position="1"/>
        <end position="23"/>
    </location>
</feature>
<sequence>MKISRLTLILLILTLTLSGCTNSNISDYDKNKKNISRNEAWIEDIDYLTKKLIDMHPNLFFKTTREEYQNKIDTLKKDIPKLNDDSINFRLNEIIASIGDAHTNYNPTISKEQSMDEKSYPVKFEWFGEELSIIYASKEYQDLLGMKLIGINDIPLDDILNKLSTAMSFENREWLKYKASNDIRRESILNHLGISNKDKIVYNLEDDNKLKINKTIDAIKYSEIMNLKGLDLKDIDSNRKKPVKEDIPINSSNAYWYKFIKEDKIFYIQYNACLDYGNDSSLPKFDEFSNELIENLQGNIDNIDKVVVDVRNNTGGNSSFMTNLSLKIKDAIGTNKISTYTIANRGTFSSGVFAIADLKKNLNATIVGSETGGNVIQYGNLGYIESPNNKGVISYSMEKYDFKEYANLQGDGGVIPDIEIKESFESYKNGIDDCYEYIKNIQ</sequence>
<evidence type="ECO:0000256" key="1">
    <source>
        <dbReference type="SAM" id="SignalP"/>
    </source>
</evidence>
<evidence type="ECO:0000313" key="4">
    <source>
        <dbReference type="Proteomes" id="UP000015688"/>
    </source>
</evidence>
<reference evidence="3 4" key="1">
    <citation type="submission" date="2013-06" db="EMBL/GenBank/DDBJ databases">
        <authorList>
            <person name="Walk S."/>
            <person name="Aronoff D."/>
            <person name="Young V.Y."/>
            <person name="Marsh J."/>
            <person name="Harrison L."/>
            <person name="Daugherty S.C."/>
            <person name="Shefchek K.A."/>
            <person name="Hine E.E."/>
            <person name="Tallon L.J."/>
            <person name="Sadzewicz L.K."/>
            <person name="Rasko D.A."/>
        </authorList>
    </citation>
    <scope>NUCLEOTIDE SEQUENCE [LARGE SCALE GENOMIC DNA]</scope>
    <source>
        <strain evidence="3 4">ATCC 638</strain>
    </source>
</reference>
<dbReference type="Pfam" id="PF03572">
    <property type="entry name" value="Peptidase_S41"/>
    <property type="match status" value="1"/>
</dbReference>
<organism evidence="3 4">
    <name type="scientific">Paraclostridium bifermentans ATCC 638 = DSM 14991</name>
    <dbReference type="NCBI Taxonomy" id="1233171"/>
    <lineage>
        <taxon>Bacteria</taxon>
        <taxon>Bacillati</taxon>
        <taxon>Bacillota</taxon>
        <taxon>Clostridia</taxon>
        <taxon>Peptostreptococcales</taxon>
        <taxon>Peptostreptococcaceae</taxon>
        <taxon>Paraclostridium</taxon>
    </lineage>
</organism>
<feature type="domain" description="Tail specific protease" evidence="2">
    <location>
        <begin position="336"/>
        <end position="420"/>
    </location>
</feature>
<dbReference type="SUPFAM" id="SSF52096">
    <property type="entry name" value="ClpP/crotonase"/>
    <property type="match status" value="1"/>
</dbReference>
<dbReference type="AlphaFoldDB" id="T4VN01"/>
<dbReference type="InterPro" id="IPR029045">
    <property type="entry name" value="ClpP/crotonase-like_dom_sf"/>
</dbReference>
<dbReference type="GO" id="GO:0008236">
    <property type="term" value="F:serine-type peptidase activity"/>
    <property type="evidence" value="ECO:0007669"/>
    <property type="project" value="InterPro"/>
</dbReference>
<keyword evidence="1" id="KW-0732">Signal</keyword>
<dbReference type="PATRIC" id="fig|1233171.3.peg.1713"/>
<dbReference type="GO" id="GO:0006508">
    <property type="term" value="P:proteolysis"/>
    <property type="evidence" value="ECO:0007669"/>
    <property type="project" value="InterPro"/>
</dbReference>
<dbReference type="InterPro" id="IPR005151">
    <property type="entry name" value="Tail-specific_protease"/>
</dbReference>
<dbReference type="PROSITE" id="PS51257">
    <property type="entry name" value="PROKAR_LIPOPROTEIN"/>
    <property type="match status" value="1"/>
</dbReference>
<dbReference type="EMBL" id="AVNC01000015">
    <property type="protein sequence ID" value="EQK42878.1"/>
    <property type="molecule type" value="Genomic_DNA"/>
</dbReference>
<proteinExistence type="predicted"/>
<dbReference type="Proteomes" id="UP000015688">
    <property type="component" value="Unassembled WGS sequence"/>
</dbReference>
<evidence type="ECO:0000313" key="3">
    <source>
        <dbReference type="EMBL" id="EQK42878.1"/>
    </source>
</evidence>
<dbReference type="Gene3D" id="3.90.226.10">
    <property type="entry name" value="2-enoyl-CoA Hydratase, Chain A, domain 1"/>
    <property type="match status" value="2"/>
</dbReference>
<protein>
    <submittedName>
        <fullName evidence="3">Peptidase S41 family protein</fullName>
    </submittedName>
</protein>
<name>T4VN01_PARBF</name>
<evidence type="ECO:0000259" key="2">
    <source>
        <dbReference type="Pfam" id="PF03572"/>
    </source>
</evidence>
<dbReference type="GeneID" id="67472667"/>
<gene>
    <name evidence="3" type="ORF">C672_1822</name>
</gene>
<dbReference type="RefSeq" id="WP_021432986.1">
    <property type="nucleotide sequence ID" value="NZ_AVNC01000015.1"/>
</dbReference>
<accession>T4VN01</accession>
<comment type="caution">
    <text evidence="3">The sequence shown here is derived from an EMBL/GenBank/DDBJ whole genome shotgun (WGS) entry which is preliminary data.</text>
</comment>
<feature type="chain" id="PRO_5038805930" evidence="1">
    <location>
        <begin position="24"/>
        <end position="442"/>
    </location>
</feature>